<dbReference type="Proteomes" id="UP001314169">
    <property type="component" value="Chromosome 5"/>
</dbReference>
<evidence type="ECO:0000259" key="3">
    <source>
        <dbReference type="Pfam" id="PF16564"/>
    </source>
</evidence>
<name>A0ABP0A834_PIPNA</name>
<dbReference type="Pfam" id="PF14048">
    <property type="entry name" value="MBD_C"/>
    <property type="match status" value="1"/>
</dbReference>
<proteinExistence type="predicted"/>
<gene>
    <name evidence="4" type="ORF">MPIPNATIZW_LOCUS13771</name>
</gene>
<keyword evidence="5" id="KW-1185">Reference proteome</keyword>
<feature type="region of interest" description="Disordered" evidence="1">
    <location>
        <begin position="1"/>
        <end position="69"/>
    </location>
</feature>
<dbReference type="EMBL" id="OY882862">
    <property type="protein sequence ID" value="CAK6445465.1"/>
    <property type="molecule type" value="Genomic_DNA"/>
</dbReference>
<protein>
    <submittedName>
        <fullName evidence="4">Uncharacterized protein</fullName>
    </submittedName>
</protein>
<evidence type="ECO:0000313" key="4">
    <source>
        <dbReference type="EMBL" id="CAK6445465.1"/>
    </source>
</evidence>
<evidence type="ECO:0000313" key="5">
    <source>
        <dbReference type="Proteomes" id="UP001314169"/>
    </source>
</evidence>
<feature type="region of interest" description="Disordered" evidence="1">
    <location>
        <begin position="120"/>
        <end position="142"/>
    </location>
</feature>
<dbReference type="InterPro" id="IPR025884">
    <property type="entry name" value="MeCpG-bd_2/3_C_dom"/>
</dbReference>
<accession>A0ABP0A834</accession>
<feature type="domain" description="Methyl-CpG-binding" evidence="3">
    <location>
        <begin position="29"/>
        <end position="98"/>
    </location>
</feature>
<organism evidence="4 5">
    <name type="scientific">Pipistrellus nathusii</name>
    <name type="common">Nathusius' pipistrelle</name>
    <dbReference type="NCBI Taxonomy" id="59473"/>
    <lineage>
        <taxon>Eukaryota</taxon>
        <taxon>Metazoa</taxon>
        <taxon>Chordata</taxon>
        <taxon>Craniata</taxon>
        <taxon>Vertebrata</taxon>
        <taxon>Euteleostomi</taxon>
        <taxon>Mammalia</taxon>
        <taxon>Eutheria</taxon>
        <taxon>Laurasiatheria</taxon>
        <taxon>Chiroptera</taxon>
        <taxon>Yangochiroptera</taxon>
        <taxon>Vespertilionidae</taxon>
        <taxon>Pipistrellus</taxon>
    </lineage>
</organism>
<feature type="domain" description="Methyl-CpG binding protein 2/3 C-terminal" evidence="2">
    <location>
        <begin position="102"/>
        <end position="192"/>
    </location>
</feature>
<dbReference type="Pfam" id="PF16564">
    <property type="entry name" value="MBDa"/>
    <property type="match status" value="1"/>
</dbReference>
<feature type="compositionally biased region" description="Basic residues" evidence="1">
    <location>
        <begin position="28"/>
        <end position="43"/>
    </location>
</feature>
<dbReference type="InterPro" id="IPR032343">
    <property type="entry name" value="MBD2/MBD3_p55-bd"/>
</dbReference>
<sequence>MGEPGSITETNQPSLGRLRRSIMPQTLAKKRQLVVAMSKRRRQERTEHPKRLTSCIFKSPVTKATAHPDNQVWRRRQEGNMEKPQQRSAYRRLQGLQACSSEGEPINTVDMTDVMRISAPTTKGEPLGRAGPGSLHSSPQPSAAQLLHWAEMIPGPGLCGPQLLGIQPVTRGNIQKQNNRVKRARERLAAALREDKLAREAESQESKRMF</sequence>
<evidence type="ECO:0000259" key="2">
    <source>
        <dbReference type="Pfam" id="PF14048"/>
    </source>
</evidence>
<evidence type="ECO:0000256" key="1">
    <source>
        <dbReference type="SAM" id="MobiDB-lite"/>
    </source>
</evidence>
<reference evidence="4" key="1">
    <citation type="submission" date="2023-12" db="EMBL/GenBank/DDBJ databases">
        <authorList>
            <person name="Brown T."/>
        </authorList>
    </citation>
    <scope>NUCLEOTIDE SEQUENCE</scope>
</reference>